<accession>A0ABV8ZRB3</accession>
<organism evidence="1 2">
    <name type="scientific">Chromobacterium aquaticum</name>
    <dbReference type="NCBI Taxonomy" id="467180"/>
    <lineage>
        <taxon>Bacteria</taxon>
        <taxon>Pseudomonadati</taxon>
        <taxon>Pseudomonadota</taxon>
        <taxon>Betaproteobacteria</taxon>
        <taxon>Neisseriales</taxon>
        <taxon>Chromobacteriaceae</taxon>
        <taxon>Chromobacterium</taxon>
    </lineage>
</organism>
<sequence>MSSTITQAAQISLASAALLNGGVAPSPVQQSAQASPELAAQAAQLAADASAIVTLGGASASDPSYNAAGLLNSFTQAGTLQGGLLSVGNAADTAQQSSDQQVVGQLLGGGSSSSAGLSNAWASVLRSNPELAGQAMQSNLDSGIIDTLA</sequence>
<evidence type="ECO:0000313" key="2">
    <source>
        <dbReference type="Proteomes" id="UP001595999"/>
    </source>
</evidence>
<name>A0ABV8ZRB3_9NEIS</name>
<protein>
    <submittedName>
        <fullName evidence="1">Uncharacterized protein</fullName>
    </submittedName>
</protein>
<keyword evidence="2" id="KW-1185">Reference proteome</keyword>
<dbReference type="RefSeq" id="WP_231463898.1">
    <property type="nucleotide sequence ID" value="NZ_JAJOHW010000113.1"/>
</dbReference>
<comment type="caution">
    <text evidence="1">The sequence shown here is derived from an EMBL/GenBank/DDBJ whole genome shotgun (WGS) entry which is preliminary data.</text>
</comment>
<gene>
    <name evidence="1" type="ORF">ACFO0R_05720</name>
</gene>
<dbReference type="EMBL" id="JBHSEK010000002">
    <property type="protein sequence ID" value="MFC4489110.1"/>
    <property type="molecule type" value="Genomic_DNA"/>
</dbReference>
<proteinExistence type="predicted"/>
<dbReference type="Proteomes" id="UP001595999">
    <property type="component" value="Unassembled WGS sequence"/>
</dbReference>
<evidence type="ECO:0000313" key="1">
    <source>
        <dbReference type="EMBL" id="MFC4489110.1"/>
    </source>
</evidence>
<reference evidence="2" key="1">
    <citation type="journal article" date="2019" name="Int. J. Syst. Evol. Microbiol.">
        <title>The Global Catalogue of Microorganisms (GCM) 10K type strain sequencing project: providing services to taxonomists for standard genome sequencing and annotation.</title>
        <authorList>
            <consortium name="The Broad Institute Genomics Platform"/>
            <consortium name="The Broad Institute Genome Sequencing Center for Infectious Disease"/>
            <person name="Wu L."/>
            <person name="Ma J."/>
        </authorList>
    </citation>
    <scope>NUCLEOTIDE SEQUENCE [LARGE SCALE GENOMIC DNA]</scope>
    <source>
        <strain evidence="2">CGMCC 4.7608</strain>
    </source>
</reference>